<keyword evidence="2" id="KW-0812">Transmembrane</keyword>
<keyword evidence="5" id="KW-1185">Reference proteome</keyword>
<reference evidence="4" key="1">
    <citation type="journal article" date="2020" name="Stud. Mycol.">
        <title>101 Dothideomycetes genomes: a test case for predicting lifestyles and emergence of pathogens.</title>
        <authorList>
            <person name="Haridas S."/>
            <person name="Albert R."/>
            <person name="Binder M."/>
            <person name="Bloem J."/>
            <person name="Labutti K."/>
            <person name="Salamov A."/>
            <person name="Andreopoulos B."/>
            <person name="Baker S."/>
            <person name="Barry K."/>
            <person name="Bills G."/>
            <person name="Bluhm B."/>
            <person name="Cannon C."/>
            <person name="Castanera R."/>
            <person name="Culley D."/>
            <person name="Daum C."/>
            <person name="Ezra D."/>
            <person name="Gonzalez J."/>
            <person name="Henrissat B."/>
            <person name="Kuo A."/>
            <person name="Liang C."/>
            <person name="Lipzen A."/>
            <person name="Lutzoni F."/>
            <person name="Magnuson J."/>
            <person name="Mondo S."/>
            <person name="Nolan M."/>
            <person name="Ohm R."/>
            <person name="Pangilinan J."/>
            <person name="Park H.-J."/>
            <person name="Ramirez L."/>
            <person name="Alfaro M."/>
            <person name="Sun H."/>
            <person name="Tritt A."/>
            <person name="Yoshinaga Y."/>
            <person name="Zwiers L.-H."/>
            <person name="Turgeon B."/>
            <person name="Goodwin S."/>
            <person name="Spatafora J."/>
            <person name="Crous P."/>
            <person name="Grigoriev I."/>
        </authorList>
    </citation>
    <scope>NUCLEOTIDE SEQUENCE</scope>
    <source>
        <strain evidence="4">CBS 379.55</strain>
    </source>
</reference>
<name>A0A6A6JQV2_WESOR</name>
<evidence type="ECO:0000256" key="2">
    <source>
        <dbReference type="SAM" id="Phobius"/>
    </source>
</evidence>
<dbReference type="PANTHER" id="PTHR38794">
    <property type="entry name" value="INTEGRAL MEMBRANE PROTEIN"/>
    <property type="match status" value="1"/>
</dbReference>
<gene>
    <name evidence="4" type="ORF">EI97DRAFT_373989</name>
</gene>
<evidence type="ECO:0000313" key="5">
    <source>
        <dbReference type="Proteomes" id="UP000800097"/>
    </source>
</evidence>
<dbReference type="AlphaFoldDB" id="A0A6A6JQV2"/>
<feature type="region of interest" description="Disordered" evidence="1">
    <location>
        <begin position="345"/>
        <end position="374"/>
    </location>
</feature>
<organism evidence="4 5">
    <name type="scientific">Westerdykella ornata</name>
    <dbReference type="NCBI Taxonomy" id="318751"/>
    <lineage>
        <taxon>Eukaryota</taxon>
        <taxon>Fungi</taxon>
        <taxon>Dikarya</taxon>
        <taxon>Ascomycota</taxon>
        <taxon>Pezizomycotina</taxon>
        <taxon>Dothideomycetes</taxon>
        <taxon>Pleosporomycetidae</taxon>
        <taxon>Pleosporales</taxon>
        <taxon>Sporormiaceae</taxon>
        <taxon>Westerdykella</taxon>
    </lineage>
</organism>
<protein>
    <recommendedName>
        <fullName evidence="3">Rhodopsin domain-containing protein</fullName>
    </recommendedName>
</protein>
<feature type="compositionally biased region" description="Basic and acidic residues" evidence="1">
    <location>
        <begin position="319"/>
        <end position="329"/>
    </location>
</feature>
<feature type="transmembrane region" description="Helical" evidence="2">
    <location>
        <begin position="95"/>
        <end position="116"/>
    </location>
</feature>
<keyword evidence="2" id="KW-1133">Transmembrane helix</keyword>
<dbReference type="PANTHER" id="PTHR38794:SF1">
    <property type="entry name" value="INTEGRAL MEMBRANE PROTEIN"/>
    <property type="match status" value="1"/>
</dbReference>
<feature type="transmembrane region" description="Helical" evidence="2">
    <location>
        <begin position="50"/>
        <end position="75"/>
    </location>
</feature>
<dbReference type="EMBL" id="ML986489">
    <property type="protein sequence ID" value="KAF2278076.1"/>
    <property type="molecule type" value="Genomic_DNA"/>
</dbReference>
<dbReference type="RefSeq" id="XP_033655615.1">
    <property type="nucleotide sequence ID" value="XM_033795428.1"/>
</dbReference>
<feature type="transmembrane region" description="Helical" evidence="2">
    <location>
        <begin position="169"/>
        <end position="193"/>
    </location>
</feature>
<feature type="region of interest" description="Disordered" evidence="1">
    <location>
        <begin position="290"/>
        <end position="333"/>
    </location>
</feature>
<evidence type="ECO:0000313" key="4">
    <source>
        <dbReference type="EMBL" id="KAF2278076.1"/>
    </source>
</evidence>
<feature type="transmembrane region" description="Helical" evidence="2">
    <location>
        <begin position="205"/>
        <end position="229"/>
    </location>
</feature>
<feature type="transmembrane region" description="Helical" evidence="2">
    <location>
        <begin position="16"/>
        <end position="38"/>
    </location>
</feature>
<dbReference type="Proteomes" id="UP000800097">
    <property type="component" value="Unassembled WGS sequence"/>
</dbReference>
<feature type="compositionally biased region" description="Polar residues" evidence="1">
    <location>
        <begin position="293"/>
        <end position="314"/>
    </location>
</feature>
<dbReference type="Pfam" id="PF20684">
    <property type="entry name" value="Fung_rhodopsin"/>
    <property type="match status" value="1"/>
</dbReference>
<feature type="compositionally biased region" description="Basic and acidic residues" evidence="1">
    <location>
        <begin position="356"/>
        <end position="374"/>
    </location>
</feature>
<feature type="domain" description="Rhodopsin" evidence="3">
    <location>
        <begin position="41"/>
        <end position="271"/>
    </location>
</feature>
<evidence type="ECO:0000259" key="3">
    <source>
        <dbReference type="Pfam" id="PF20684"/>
    </source>
</evidence>
<sequence>MKLDQVIVSDTNRTPIVQIITWLCLVTSLLAFLTHAGIKFYVFRALKIESWFVLVSLAFCIAQSIAVIIQCANGYGKPLADLTFGEIQANLQSEYASTILLFASLGFSKLAIGAFVHNLTPSKLHRKINYGIGIVVGLWIICSMLVAAFQCRVPRPWDRLLKERCTDRFAWWNAIAGWNIATELAIVGLELGITAKLHVKRQRKATVMTLFACRLLVLIAAAVQLSFFYKESNDPKLKDDITLGYWRSTTCTQVMQCLAIVTTCLPYTKIFMEGFESGLMRLDDLRRKGEHTSAYSRSRSKESYQMINMSGSKSARSKSTRDRTQDRSAKSIKVAQSWAVEIAEAAESDSSSTKNLRSDGVAHETSVEGRRTAL</sequence>
<accession>A0A6A6JQV2</accession>
<dbReference type="InterPro" id="IPR049326">
    <property type="entry name" value="Rhodopsin_dom_fungi"/>
</dbReference>
<dbReference type="GeneID" id="54548603"/>
<dbReference type="OrthoDB" id="3918601at2759"/>
<keyword evidence="2" id="KW-0472">Membrane</keyword>
<feature type="transmembrane region" description="Helical" evidence="2">
    <location>
        <begin position="128"/>
        <end position="149"/>
    </location>
</feature>
<proteinExistence type="predicted"/>
<evidence type="ECO:0000256" key="1">
    <source>
        <dbReference type="SAM" id="MobiDB-lite"/>
    </source>
</evidence>